<name>A0AAV4PNU4_9ARAC</name>
<evidence type="ECO:0000313" key="2">
    <source>
        <dbReference type="Proteomes" id="UP001054837"/>
    </source>
</evidence>
<proteinExistence type="predicted"/>
<accession>A0AAV4PNU4</accession>
<dbReference type="Proteomes" id="UP001054837">
    <property type="component" value="Unassembled WGS sequence"/>
</dbReference>
<protein>
    <submittedName>
        <fullName evidence="1">Uncharacterized protein</fullName>
    </submittedName>
</protein>
<comment type="caution">
    <text evidence="1">The sequence shown here is derived from an EMBL/GenBank/DDBJ whole genome shotgun (WGS) entry which is preliminary data.</text>
</comment>
<keyword evidence="2" id="KW-1185">Reference proteome</keyword>
<sequence length="124" mass="13817">MVFPLNELEFQNAVCFRVAKRPTCAMSSICGTSNCLWQDEGCAEVRQLRHMTDVTPAASSSLASLCAGGNNFVLCRNTAVNLRLLTLHETSETIQIIVMHFFFLEHGISQVIKQFSEKKNVMCS</sequence>
<gene>
    <name evidence="1" type="ORF">CDAR_517481</name>
</gene>
<dbReference type="AlphaFoldDB" id="A0AAV4PNU4"/>
<reference evidence="1 2" key="1">
    <citation type="submission" date="2021-06" db="EMBL/GenBank/DDBJ databases">
        <title>Caerostris darwini draft genome.</title>
        <authorList>
            <person name="Kono N."/>
            <person name="Arakawa K."/>
        </authorList>
    </citation>
    <scope>NUCLEOTIDE SEQUENCE [LARGE SCALE GENOMIC DNA]</scope>
</reference>
<dbReference type="EMBL" id="BPLQ01003044">
    <property type="protein sequence ID" value="GIX97514.1"/>
    <property type="molecule type" value="Genomic_DNA"/>
</dbReference>
<organism evidence="1 2">
    <name type="scientific">Caerostris darwini</name>
    <dbReference type="NCBI Taxonomy" id="1538125"/>
    <lineage>
        <taxon>Eukaryota</taxon>
        <taxon>Metazoa</taxon>
        <taxon>Ecdysozoa</taxon>
        <taxon>Arthropoda</taxon>
        <taxon>Chelicerata</taxon>
        <taxon>Arachnida</taxon>
        <taxon>Araneae</taxon>
        <taxon>Araneomorphae</taxon>
        <taxon>Entelegynae</taxon>
        <taxon>Araneoidea</taxon>
        <taxon>Araneidae</taxon>
        <taxon>Caerostris</taxon>
    </lineage>
</organism>
<evidence type="ECO:0000313" key="1">
    <source>
        <dbReference type="EMBL" id="GIX97514.1"/>
    </source>
</evidence>